<accession>A0ABZ2CDW5</accession>
<keyword evidence="2" id="KW-1185">Reference proteome</keyword>
<dbReference type="RefSeq" id="WP_338450838.1">
    <property type="nucleotide sequence ID" value="NZ_CP137640.1"/>
</dbReference>
<organism evidence="1 2">
    <name type="scientific">Niallia oryzisoli</name>
    <dbReference type="NCBI Taxonomy" id="1737571"/>
    <lineage>
        <taxon>Bacteria</taxon>
        <taxon>Bacillati</taxon>
        <taxon>Bacillota</taxon>
        <taxon>Bacilli</taxon>
        <taxon>Bacillales</taxon>
        <taxon>Bacillaceae</taxon>
        <taxon>Niallia</taxon>
    </lineage>
</organism>
<evidence type="ECO:0000313" key="2">
    <source>
        <dbReference type="Proteomes" id="UP001357223"/>
    </source>
</evidence>
<gene>
    <name evidence="1" type="ORF">R4Z09_02555</name>
</gene>
<reference evidence="1 2" key="1">
    <citation type="submission" date="2023-10" db="EMBL/GenBank/DDBJ databases">
        <title>Niallia locisalis sp.nov. isolated from a salt pond sample.</title>
        <authorList>
            <person name="Li X.-J."/>
            <person name="Dong L."/>
        </authorList>
    </citation>
    <scope>NUCLEOTIDE SEQUENCE [LARGE SCALE GENOMIC DNA]</scope>
    <source>
        <strain evidence="1 2">DSM 29761</strain>
    </source>
</reference>
<dbReference type="EMBL" id="CP137640">
    <property type="protein sequence ID" value="WVX81930.1"/>
    <property type="molecule type" value="Genomic_DNA"/>
</dbReference>
<proteinExistence type="predicted"/>
<sequence length="95" mass="10853">MDEGDAYIKAVNKILPSKVSGHPFLKKELKNSLGLSSSDVPYLFSSAVLETIDSNQARTEKTEIELSREDWRVEVKSVVQFESISRSKIYHYIFK</sequence>
<dbReference type="Proteomes" id="UP001357223">
    <property type="component" value="Chromosome"/>
</dbReference>
<evidence type="ECO:0000313" key="1">
    <source>
        <dbReference type="EMBL" id="WVX81930.1"/>
    </source>
</evidence>
<protein>
    <submittedName>
        <fullName evidence="1">Uncharacterized protein</fullName>
    </submittedName>
</protein>
<name>A0ABZ2CDW5_9BACI</name>